<dbReference type="AlphaFoldDB" id="A0A0M7BFG8"/>
<evidence type="ECO:0000313" key="3">
    <source>
        <dbReference type="Proteomes" id="UP000049455"/>
    </source>
</evidence>
<dbReference type="STRING" id="313367.JSE7799_02844"/>
<dbReference type="EMBL" id="CYPR01000192">
    <property type="protein sequence ID" value="CUH40115.1"/>
    <property type="molecule type" value="Genomic_DNA"/>
</dbReference>
<accession>A0A0M7BFG8</accession>
<dbReference type="Proteomes" id="UP000049455">
    <property type="component" value="Unassembled WGS sequence"/>
</dbReference>
<gene>
    <name evidence="2" type="ORF">JSE7799_02844</name>
</gene>
<dbReference type="InterPro" id="IPR021457">
    <property type="entry name" value="DUF3108"/>
</dbReference>
<evidence type="ECO:0000313" key="2">
    <source>
        <dbReference type="EMBL" id="CUH40115.1"/>
    </source>
</evidence>
<feature type="signal peptide" evidence="1">
    <location>
        <begin position="1"/>
        <end position="20"/>
    </location>
</feature>
<evidence type="ECO:0008006" key="4">
    <source>
        <dbReference type="Google" id="ProtNLM"/>
    </source>
</evidence>
<proteinExistence type="predicted"/>
<dbReference type="RefSeq" id="WP_055664200.1">
    <property type="nucleotide sequence ID" value="NZ_CYPR01000192.1"/>
</dbReference>
<keyword evidence="1" id="KW-0732">Signal</keyword>
<reference evidence="2 3" key="1">
    <citation type="submission" date="2015-09" db="EMBL/GenBank/DDBJ databases">
        <authorList>
            <person name="Jackson K.R."/>
            <person name="Lunt B.L."/>
            <person name="Fisher J.N.B."/>
            <person name="Gardner A.V."/>
            <person name="Bailey M.E."/>
            <person name="Deus L.M."/>
            <person name="Earl A.S."/>
            <person name="Gibby P.D."/>
            <person name="Hartmann K.A."/>
            <person name="Liu J.E."/>
            <person name="Manci A.M."/>
            <person name="Nielsen D.A."/>
            <person name="Solomon M.B."/>
            <person name="Breakwell D.P."/>
            <person name="Burnett S.H."/>
            <person name="Grose J.H."/>
        </authorList>
    </citation>
    <scope>NUCLEOTIDE SEQUENCE [LARGE SCALE GENOMIC DNA]</scope>
    <source>
        <strain evidence="2 3">CECT 7799</strain>
    </source>
</reference>
<name>A0A0M7BFG8_9RHOB</name>
<keyword evidence="3" id="KW-1185">Reference proteome</keyword>
<evidence type="ECO:0000256" key="1">
    <source>
        <dbReference type="SAM" id="SignalP"/>
    </source>
</evidence>
<organism evidence="2 3">
    <name type="scientific">Jannaschia seosinensis</name>
    <dbReference type="NCBI Taxonomy" id="313367"/>
    <lineage>
        <taxon>Bacteria</taxon>
        <taxon>Pseudomonadati</taxon>
        <taxon>Pseudomonadota</taxon>
        <taxon>Alphaproteobacteria</taxon>
        <taxon>Rhodobacterales</taxon>
        <taxon>Roseobacteraceae</taxon>
        <taxon>Jannaschia</taxon>
    </lineage>
</organism>
<protein>
    <recommendedName>
        <fullName evidence="4">DUF3108 domain-containing protein</fullName>
    </recommendedName>
</protein>
<dbReference type="Pfam" id="PF11306">
    <property type="entry name" value="DUF3108"/>
    <property type="match status" value="1"/>
</dbReference>
<feature type="chain" id="PRO_5005809974" description="DUF3108 domain-containing protein" evidence="1">
    <location>
        <begin position="21"/>
        <end position="238"/>
    </location>
</feature>
<sequence>MRTPLLALLLVPLLAMHAAAEELSARYDLSIRGITGGQITLGARMTDDAYSVASQAGATGLIGRLVRYGFEGRAQGRVAGDTLRSRTYTEVEVDDGERTVTETTFRDTRPVAVSVTPERAPEPWDIAPTEQAGMSDPLTALFSVMRPVPAREACAQVHDLFDGRHVSRLTLGPARARDGGGVVCDGEYRRLRGYEPRKMAEQPVVALTFLYAPTEDGRVQVDEIRSPTRFGDAVLRRR</sequence>